<dbReference type="PANTHER" id="PTHR42800">
    <property type="entry name" value="EXOINULINASE INUD (AFU_ORTHOLOGUE AFUA_5G00480)"/>
    <property type="match status" value="1"/>
</dbReference>
<feature type="region of interest" description="Disordered" evidence="4">
    <location>
        <begin position="22"/>
        <end position="80"/>
    </location>
</feature>
<dbReference type="InterPro" id="IPR011049">
    <property type="entry name" value="Serralysin-like_metalloprot_C"/>
</dbReference>
<evidence type="ECO:0000256" key="2">
    <source>
        <dbReference type="ARBA" id="ARBA00022801"/>
    </source>
</evidence>
<dbReference type="Pfam" id="PF08244">
    <property type="entry name" value="Glyco_hydro_32C"/>
    <property type="match status" value="1"/>
</dbReference>
<dbReference type="GO" id="GO:0005737">
    <property type="term" value="C:cytoplasm"/>
    <property type="evidence" value="ECO:0007669"/>
    <property type="project" value="TreeGrafter"/>
</dbReference>
<dbReference type="PROSITE" id="PS00609">
    <property type="entry name" value="GLYCOSYL_HYDROL_F32"/>
    <property type="match status" value="1"/>
</dbReference>
<evidence type="ECO:0000313" key="7">
    <source>
        <dbReference type="EMBL" id="ODR92575.1"/>
    </source>
</evidence>
<dbReference type="Pfam" id="PF00251">
    <property type="entry name" value="Glyco_hydro_32N"/>
    <property type="match status" value="2"/>
</dbReference>
<keyword evidence="8" id="KW-1185">Reference proteome</keyword>
<evidence type="ECO:0000256" key="3">
    <source>
        <dbReference type="ARBA" id="ARBA00023295"/>
    </source>
</evidence>
<dbReference type="SMART" id="SM00640">
    <property type="entry name" value="Glyco_32"/>
    <property type="match status" value="1"/>
</dbReference>
<dbReference type="Gene3D" id="2.115.10.20">
    <property type="entry name" value="Glycosyl hydrolase domain, family 43"/>
    <property type="match status" value="2"/>
</dbReference>
<feature type="region of interest" description="Disordered" evidence="4">
    <location>
        <begin position="123"/>
        <end position="151"/>
    </location>
</feature>
<dbReference type="Proteomes" id="UP000094342">
    <property type="component" value="Unassembled WGS sequence"/>
</dbReference>
<sequence length="1310" mass="140539">MGKASNADLVQWITEDVALPHRVVEQTEDTNNSGVGDKPDAKPVDQEQSLGRSDDGDSILQEPELRHDRNVFRQDNSGDDDHWDVRAAVSLVGEAEVYKFAPKEWSFLSLRGPADAFDDLRIGPNSPEFGGRDDAATEGLGADHSGPESASVAVALSPTPVQETGSAEEPYRPTYHFAPETNWINDPNGLFYLDGVYHMFFQYNPEGSQWGNMSWGHATSTDLVNWTEHEVALPYGAEQQIFSGSIVVDYNNASGFGYGPNGEPPVVAIYTANIPPQNGEPQDQEQALAYSHDGGMTWTFYEGNPVLDIPDPEFRDPKVFWQDNPGDDDYWVMGVARPLSREAEFYKSYDLKDWSYLSSFGPANAVGGIWEVPDLIKMTVENTGETKYLLIQNLNPGGIAGGSAAQYFIGDWDGVTFTADNINTAGNADDVVFDGFESGYDGWTVEGSAFGSGPASGVIGFQSPVVGFDGAGLVNSFRDPQGNAGDSGTGRMLSDTFTIEKNFINFKIGGGGHAINLDVIRDPGAPGGTTIADFEYGLPQGWVGTGHFVTTSPVVAGNSNGPGQLANWDGVGLLSTFNVPDGTYDSPTGTITSPEFVIDAKYINFKIGGGNHNGVDTPDPLTQMQLIVDGQVVRTMSGGWSEALGQQHWDVEEFIGKSAQIRIVDEHSGGFGYIMVDSIEMNDSLPATGEIFEDWEVDGPPPGWTASGDFAGSGGLGPIGTSSGSGFGSDVGRVLDTFYSGDPATGELTSDAFTVTKDYINVRMGGGGHTGEFGTTVDLIIDGQVVDFATGKFSGILDWTSWDVSEYVGQQAQIRIRDASSSSSWGHIFVDRMEFADEAFTPTQLSPTAINLIVDGERVATASGNFDEVLDWKGWDVSQYVGREAQIEIIDYNTGAWGHINVDAITFADSAYPTSEFLADWIDYGADHYATISWHNLPDGERPTTISWMNNWAYAASIPTGDFRGSMTIPREYSLREVDGEIRLIQTPVEQLQELRREHISVEDVMVGDGLLKAPFEGNALEIVATFKAADADASRFGVKVRVGDGQETLVGYDATTGEVFIDRTQSGVIPADSFAAVHSAPIEITPEGDIKLHIFVDAASVELFANDGLRTITDQIFPDPESLGVELFAEGGTATADLDIWKLSTEDGKEQAPRNYIGTDGNDLLTAWEGAEGALRFDGRGGSDVIVGSDKIDRIEGGAGNDMLRAGGGSDWVHGGAGNDIIAAGGGALDRIWGGTDADVFLFASETNDGHRDRTVIGDFEVGIDVIDLGGADVVNHKSLFGSLVLTLDGDADQIVLTGVTRYDDSLFL</sequence>
<dbReference type="InterPro" id="IPR013320">
    <property type="entry name" value="ConA-like_dom_sf"/>
</dbReference>
<proteinExistence type="inferred from homology"/>
<dbReference type="Gene3D" id="2.150.10.10">
    <property type="entry name" value="Serralysin-like metalloprotease, C-terminal"/>
    <property type="match status" value="1"/>
</dbReference>
<feature type="domain" description="Glycosyl hydrolase family 32 N-terminal" evidence="5">
    <location>
        <begin position="176"/>
        <end position="423"/>
    </location>
</feature>
<dbReference type="PRINTS" id="PR00313">
    <property type="entry name" value="CABNDNGRPT"/>
</dbReference>
<dbReference type="Gene3D" id="2.60.120.560">
    <property type="entry name" value="Exo-inulinase, domain 1"/>
    <property type="match status" value="1"/>
</dbReference>
<name>A0A1E3VG88_9HYPH</name>
<dbReference type="InterPro" id="IPR013189">
    <property type="entry name" value="Glyco_hydro_32_C"/>
</dbReference>
<evidence type="ECO:0008006" key="9">
    <source>
        <dbReference type="Google" id="ProtNLM"/>
    </source>
</evidence>
<evidence type="ECO:0000259" key="5">
    <source>
        <dbReference type="Pfam" id="PF00251"/>
    </source>
</evidence>
<dbReference type="InterPro" id="IPR013148">
    <property type="entry name" value="Glyco_hydro_32_N"/>
</dbReference>
<evidence type="ECO:0000256" key="4">
    <source>
        <dbReference type="SAM" id="MobiDB-lite"/>
    </source>
</evidence>
<gene>
    <name evidence="7" type="ORF">A8M32_04090</name>
</gene>
<comment type="caution">
    <text evidence="7">The sequence shown here is derived from an EMBL/GenBank/DDBJ whole genome shotgun (WGS) entry which is preliminary data.</text>
</comment>
<evidence type="ECO:0000259" key="6">
    <source>
        <dbReference type="Pfam" id="PF08244"/>
    </source>
</evidence>
<dbReference type="Pfam" id="PF00353">
    <property type="entry name" value="HemolysinCabind"/>
    <property type="match status" value="1"/>
</dbReference>
<dbReference type="InterPro" id="IPR001343">
    <property type="entry name" value="Hemolysn_Ca-bd"/>
</dbReference>
<dbReference type="CDD" id="cd18622">
    <property type="entry name" value="GH32_Inu-like"/>
    <property type="match status" value="1"/>
</dbReference>
<dbReference type="RefSeq" id="WP_069457141.1">
    <property type="nucleotide sequence ID" value="NZ_LYBW01000042.1"/>
</dbReference>
<protein>
    <recommendedName>
        <fullName evidence="9">Sucrose-6-phosphate hydrolase</fullName>
    </recommendedName>
</protein>
<dbReference type="PANTHER" id="PTHR42800:SF1">
    <property type="entry name" value="EXOINULINASE INUD (AFU_ORTHOLOGUE AFUA_5G00480)"/>
    <property type="match status" value="1"/>
</dbReference>
<keyword evidence="2" id="KW-0378">Hydrolase</keyword>
<dbReference type="STRING" id="1752398.A8M32_04090"/>
<evidence type="ECO:0000256" key="1">
    <source>
        <dbReference type="ARBA" id="ARBA00009902"/>
    </source>
</evidence>
<dbReference type="GO" id="GO:0004575">
    <property type="term" value="F:sucrose alpha-glucosidase activity"/>
    <property type="evidence" value="ECO:0007669"/>
    <property type="project" value="TreeGrafter"/>
</dbReference>
<dbReference type="InterPro" id="IPR018053">
    <property type="entry name" value="Glyco_hydro_32_AS"/>
</dbReference>
<feature type="domain" description="Glycosyl hydrolase family 32 N-terminal" evidence="5">
    <location>
        <begin position="910"/>
        <end position="988"/>
    </location>
</feature>
<feature type="compositionally biased region" description="Basic and acidic residues" evidence="4">
    <location>
        <begin position="63"/>
        <end position="72"/>
    </location>
</feature>
<comment type="similarity">
    <text evidence="1">Belongs to the glycosyl hydrolase 32 family.</text>
</comment>
<dbReference type="SUPFAM" id="SSF75005">
    <property type="entry name" value="Arabinanase/levansucrase/invertase"/>
    <property type="match status" value="1"/>
</dbReference>
<dbReference type="GO" id="GO:0005987">
    <property type="term" value="P:sucrose catabolic process"/>
    <property type="evidence" value="ECO:0007669"/>
    <property type="project" value="TreeGrafter"/>
</dbReference>
<dbReference type="GO" id="GO:0005509">
    <property type="term" value="F:calcium ion binding"/>
    <property type="evidence" value="ECO:0007669"/>
    <property type="project" value="InterPro"/>
</dbReference>
<feature type="domain" description="Glycosyl hydrolase family 32 C-terminal" evidence="6">
    <location>
        <begin position="1012"/>
        <end position="1142"/>
    </location>
</feature>
<dbReference type="InterPro" id="IPR023296">
    <property type="entry name" value="Glyco_hydro_beta-prop_sf"/>
</dbReference>
<reference evidence="8" key="1">
    <citation type="submission" date="2016-05" db="EMBL/GenBank/DDBJ databases">
        <authorList>
            <person name="Li Y."/>
        </authorList>
    </citation>
    <scope>NUCLEOTIDE SEQUENCE [LARGE SCALE GENOMIC DNA]</scope>
    <source>
        <strain evidence="8">YIC4027</strain>
    </source>
</reference>
<dbReference type="SUPFAM" id="SSF49899">
    <property type="entry name" value="Concanavalin A-like lectins/glucanases"/>
    <property type="match status" value="1"/>
</dbReference>
<accession>A0A1E3VG88</accession>
<organism evidence="7 8">
    <name type="scientific">Sinorhizobium alkalisoli</name>
    <dbReference type="NCBI Taxonomy" id="1752398"/>
    <lineage>
        <taxon>Bacteria</taxon>
        <taxon>Pseudomonadati</taxon>
        <taxon>Pseudomonadota</taxon>
        <taxon>Alphaproteobacteria</taxon>
        <taxon>Hyphomicrobiales</taxon>
        <taxon>Rhizobiaceae</taxon>
        <taxon>Sinorhizobium/Ensifer group</taxon>
        <taxon>Sinorhizobium</taxon>
    </lineage>
</organism>
<dbReference type="SUPFAM" id="SSF51120">
    <property type="entry name" value="beta-Roll"/>
    <property type="match status" value="1"/>
</dbReference>
<dbReference type="EMBL" id="LYBW01000042">
    <property type="protein sequence ID" value="ODR92575.1"/>
    <property type="molecule type" value="Genomic_DNA"/>
</dbReference>
<evidence type="ECO:0000313" key="8">
    <source>
        <dbReference type="Proteomes" id="UP000094342"/>
    </source>
</evidence>
<dbReference type="InterPro" id="IPR001362">
    <property type="entry name" value="Glyco_hydro_32"/>
</dbReference>
<keyword evidence="3" id="KW-0326">Glycosidase</keyword>